<dbReference type="GO" id="GO:0043565">
    <property type="term" value="F:sequence-specific DNA binding"/>
    <property type="evidence" value="ECO:0007669"/>
    <property type="project" value="InterPro"/>
</dbReference>
<dbReference type="InterPro" id="IPR009057">
    <property type="entry name" value="Homeodomain-like_sf"/>
</dbReference>
<feature type="domain" description="Response regulatory" evidence="12">
    <location>
        <begin position="3"/>
        <end position="120"/>
    </location>
</feature>
<dbReference type="InterPro" id="IPR020449">
    <property type="entry name" value="Tscrpt_reg_AraC-type_HTH"/>
</dbReference>
<keyword evidence="4 10" id="KW-0597">Phosphoprotein</keyword>
<gene>
    <name evidence="13" type="ORF">H8R92_10440</name>
</gene>
<reference evidence="13" key="1">
    <citation type="submission" date="2020-08" db="EMBL/GenBank/DDBJ databases">
        <title>Genome public.</title>
        <authorList>
            <person name="Liu C."/>
            <person name="Sun Q."/>
        </authorList>
    </citation>
    <scope>NUCLEOTIDE SEQUENCE</scope>
    <source>
        <strain evidence="13">NSJ-42</strain>
    </source>
</reference>
<evidence type="ECO:0000259" key="12">
    <source>
        <dbReference type="PROSITE" id="PS50110"/>
    </source>
</evidence>
<dbReference type="PANTHER" id="PTHR42713:SF3">
    <property type="entry name" value="TRANSCRIPTIONAL REGULATORY PROTEIN HPTR"/>
    <property type="match status" value="1"/>
</dbReference>
<dbReference type="PANTHER" id="PTHR42713">
    <property type="entry name" value="HISTIDINE KINASE-RELATED"/>
    <property type="match status" value="1"/>
</dbReference>
<dbReference type="RefSeq" id="WP_022211552.1">
    <property type="nucleotide sequence ID" value="NZ_JACOOQ010000018.1"/>
</dbReference>
<dbReference type="InterPro" id="IPR001789">
    <property type="entry name" value="Sig_transdc_resp-reg_receiver"/>
</dbReference>
<name>A0A8I0AAD2_9CLOT</name>
<keyword evidence="8" id="KW-0804">Transcription</keyword>
<dbReference type="GO" id="GO:0005737">
    <property type="term" value="C:cytoplasm"/>
    <property type="evidence" value="ECO:0007669"/>
    <property type="project" value="UniProtKB-SubCell"/>
</dbReference>
<keyword evidence="5" id="KW-0902">Two-component regulatory system</keyword>
<keyword evidence="6" id="KW-0805">Transcription regulation</keyword>
<dbReference type="Pfam" id="PF12833">
    <property type="entry name" value="HTH_18"/>
    <property type="match status" value="1"/>
</dbReference>
<keyword evidence="7" id="KW-0238">DNA-binding</keyword>
<protein>
    <recommendedName>
        <fullName evidence="2">Stage 0 sporulation protein A homolog</fullName>
    </recommendedName>
</protein>
<evidence type="ECO:0000313" key="13">
    <source>
        <dbReference type="EMBL" id="MBC5640831.1"/>
    </source>
</evidence>
<dbReference type="Proteomes" id="UP000662088">
    <property type="component" value="Unassembled WGS sequence"/>
</dbReference>
<evidence type="ECO:0000256" key="4">
    <source>
        <dbReference type="ARBA" id="ARBA00022553"/>
    </source>
</evidence>
<evidence type="ECO:0000256" key="3">
    <source>
        <dbReference type="ARBA" id="ARBA00022490"/>
    </source>
</evidence>
<dbReference type="SUPFAM" id="SSF46689">
    <property type="entry name" value="Homeodomain-like"/>
    <property type="match status" value="1"/>
</dbReference>
<dbReference type="Gene3D" id="1.10.10.60">
    <property type="entry name" value="Homeodomain-like"/>
    <property type="match status" value="2"/>
</dbReference>
<evidence type="ECO:0000256" key="2">
    <source>
        <dbReference type="ARBA" id="ARBA00018672"/>
    </source>
</evidence>
<dbReference type="GO" id="GO:0000160">
    <property type="term" value="P:phosphorelay signal transduction system"/>
    <property type="evidence" value="ECO:0007669"/>
    <property type="project" value="UniProtKB-KW"/>
</dbReference>
<comment type="subcellular location">
    <subcellularLocation>
        <location evidence="1">Cytoplasm</location>
    </subcellularLocation>
</comment>
<organism evidence="13 14">
    <name type="scientific">Clostridium lentum</name>
    <dbReference type="NCBI Taxonomy" id="2763037"/>
    <lineage>
        <taxon>Bacteria</taxon>
        <taxon>Bacillati</taxon>
        <taxon>Bacillota</taxon>
        <taxon>Clostridia</taxon>
        <taxon>Eubacteriales</taxon>
        <taxon>Clostridiaceae</taxon>
        <taxon>Clostridium</taxon>
    </lineage>
</organism>
<evidence type="ECO:0000313" key="14">
    <source>
        <dbReference type="Proteomes" id="UP000662088"/>
    </source>
</evidence>
<dbReference type="PRINTS" id="PR00032">
    <property type="entry name" value="HTHARAC"/>
</dbReference>
<accession>A0A8I0AAD2</accession>
<comment type="function">
    <text evidence="9">May play the central regulatory role in sporulation. It may be an element of the effector pathway responsible for the activation of sporulation genes in response to nutritional stress. Spo0A may act in concert with spo0H (a sigma factor) to control the expression of some genes that are critical to the sporulation process.</text>
</comment>
<sequence>MIKVLIADDERFTRQGILDMVDWDKLNVSEVKEAYDGINALEILKDFEPNILLTDVRMPRLNGIDLAFKTRELYPNCMILFMSGYSDKEYLKSAIKLKAINYVEKPIEIEELEENLNNAILEFVKNTTIHNSIEHTIANEISSIDNSVAVKSIISSYFPKDFNDKLVDGHYVSVLIKIYKNIPNKYLFIDKIREIIHDCGLEGFVSMQNEQDIVLQIFFSKNIKSIHNSNVFQSFFATLDEYIKNYSQFYIFVGSIVTNMQDMHKSYAYASSLDTLSFFKDYNSVIYFEEIPHKTCATIDSNAYSDFKRNLNNEDKQAVLNDINNITSEFMLNCGTDINEIKNVYNKFLMHIFNFCHSRNINLNNSVNENTNFNAILQFNNIFEIKHYLLEIIKDVFSCLKEKDIYNEPALNIIKYINEHYNSYDLSLEDISKNTFLTPAYICVIFKDYTGKTVNKYITEYRIIQAKELLKDSNIKMNDIALKVGYKDGNYFAKIFKKETGYTPSEYRRKFL</sequence>
<evidence type="ECO:0000256" key="8">
    <source>
        <dbReference type="ARBA" id="ARBA00023163"/>
    </source>
</evidence>
<dbReference type="CDD" id="cd17536">
    <property type="entry name" value="REC_YesN-like"/>
    <property type="match status" value="1"/>
</dbReference>
<dbReference type="InterPro" id="IPR018060">
    <property type="entry name" value="HTH_AraC"/>
</dbReference>
<evidence type="ECO:0000256" key="6">
    <source>
        <dbReference type="ARBA" id="ARBA00023015"/>
    </source>
</evidence>
<feature type="modified residue" description="4-aspartylphosphate" evidence="10">
    <location>
        <position position="55"/>
    </location>
</feature>
<dbReference type="PROSITE" id="PS50110">
    <property type="entry name" value="RESPONSE_REGULATORY"/>
    <property type="match status" value="1"/>
</dbReference>
<dbReference type="SUPFAM" id="SSF52172">
    <property type="entry name" value="CheY-like"/>
    <property type="match status" value="1"/>
</dbReference>
<dbReference type="Gene3D" id="3.40.50.2300">
    <property type="match status" value="1"/>
</dbReference>
<dbReference type="PROSITE" id="PS01124">
    <property type="entry name" value="HTH_ARAC_FAMILY_2"/>
    <property type="match status" value="1"/>
</dbReference>
<evidence type="ECO:0000256" key="10">
    <source>
        <dbReference type="PROSITE-ProRule" id="PRU00169"/>
    </source>
</evidence>
<dbReference type="SMART" id="SM00342">
    <property type="entry name" value="HTH_ARAC"/>
    <property type="match status" value="1"/>
</dbReference>
<evidence type="ECO:0000259" key="11">
    <source>
        <dbReference type="PROSITE" id="PS01124"/>
    </source>
</evidence>
<dbReference type="AlphaFoldDB" id="A0A8I0AAD2"/>
<evidence type="ECO:0000256" key="7">
    <source>
        <dbReference type="ARBA" id="ARBA00023125"/>
    </source>
</evidence>
<dbReference type="Pfam" id="PF00072">
    <property type="entry name" value="Response_reg"/>
    <property type="match status" value="1"/>
</dbReference>
<comment type="caution">
    <text evidence="13">The sequence shown here is derived from an EMBL/GenBank/DDBJ whole genome shotgun (WGS) entry which is preliminary data.</text>
</comment>
<keyword evidence="14" id="KW-1185">Reference proteome</keyword>
<feature type="domain" description="HTH araC/xylS-type" evidence="11">
    <location>
        <begin position="411"/>
        <end position="510"/>
    </location>
</feature>
<dbReference type="InterPro" id="IPR051552">
    <property type="entry name" value="HptR"/>
</dbReference>
<dbReference type="PROSITE" id="PS00041">
    <property type="entry name" value="HTH_ARAC_FAMILY_1"/>
    <property type="match status" value="1"/>
</dbReference>
<evidence type="ECO:0000256" key="1">
    <source>
        <dbReference type="ARBA" id="ARBA00004496"/>
    </source>
</evidence>
<proteinExistence type="predicted"/>
<evidence type="ECO:0000256" key="5">
    <source>
        <dbReference type="ARBA" id="ARBA00023012"/>
    </source>
</evidence>
<dbReference type="EMBL" id="JACOOQ010000018">
    <property type="protein sequence ID" value="MBC5640831.1"/>
    <property type="molecule type" value="Genomic_DNA"/>
</dbReference>
<evidence type="ECO:0000256" key="9">
    <source>
        <dbReference type="ARBA" id="ARBA00024867"/>
    </source>
</evidence>
<keyword evidence="3" id="KW-0963">Cytoplasm</keyword>
<dbReference type="GO" id="GO:0003700">
    <property type="term" value="F:DNA-binding transcription factor activity"/>
    <property type="evidence" value="ECO:0007669"/>
    <property type="project" value="InterPro"/>
</dbReference>
<dbReference type="SMART" id="SM00448">
    <property type="entry name" value="REC"/>
    <property type="match status" value="1"/>
</dbReference>
<dbReference type="InterPro" id="IPR018062">
    <property type="entry name" value="HTH_AraC-typ_CS"/>
</dbReference>
<dbReference type="InterPro" id="IPR011006">
    <property type="entry name" value="CheY-like_superfamily"/>
</dbReference>